<proteinExistence type="predicted"/>
<dbReference type="GO" id="GO:0005315">
    <property type="term" value="F:phosphate transmembrane transporter activity"/>
    <property type="evidence" value="ECO:0007669"/>
    <property type="project" value="InterPro"/>
</dbReference>
<dbReference type="GO" id="GO:0016020">
    <property type="term" value="C:membrane"/>
    <property type="evidence" value="ECO:0007669"/>
    <property type="project" value="UniProtKB-SubCell"/>
</dbReference>
<feature type="transmembrane region" description="Helical" evidence="6">
    <location>
        <begin position="219"/>
        <end position="237"/>
    </location>
</feature>
<evidence type="ECO:0000256" key="5">
    <source>
        <dbReference type="ARBA" id="ARBA00023136"/>
    </source>
</evidence>
<keyword evidence="2" id="KW-0813">Transport</keyword>
<evidence type="ECO:0000256" key="2">
    <source>
        <dbReference type="ARBA" id="ARBA00022448"/>
    </source>
</evidence>
<keyword evidence="3 6" id="KW-0812">Transmembrane</keyword>
<dbReference type="Proteomes" id="UP000885660">
    <property type="component" value="Unassembled WGS sequence"/>
</dbReference>
<evidence type="ECO:0000256" key="1">
    <source>
        <dbReference type="ARBA" id="ARBA00004141"/>
    </source>
</evidence>
<accession>A0A7V0N017</accession>
<evidence type="ECO:0000256" key="4">
    <source>
        <dbReference type="ARBA" id="ARBA00022989"/>
    </source>
</evidence>
<dbReference type="AlphaFoldDB" id="A0A7V0N017"/>
<dbReference type="Pfam" id="PF01384">
    <property type="entry name" value="PHO4"/>
    <property type="match status" value="2"/>
</dbReference>
<comment type="subcellular location">
    <subcellularLocation>
        <location evidence="1">Membrane</location>
        <topology evidence="1">Multi-pass membrane protein</topology>
    </subcellularLocation>
</comment>
<dbReference type="EMBL" id="DRBC01000046">
    <property type="protein sequence ID" value="HDN84266.1"/>
    <property type="molecule type" value="Genomic_DNA"/>
</dbReference>
<reference evidence="7" key="1">
    <citation type="journal article" date="2020" name="mSystems">
        <title>Genome- and Community-Level Interaction Insights into Carbon Utilization and Element Cycling Functions of Hydrothermarchaeota in Hydrothermal Sediment.</title>
        <authorList>
            <person name="Zhou Z."/>
            <person name="Liu Y."/>
            <person name="Xu W."/>
            <person name="Pan J."/>
            <person name="Luo Z.H."/>
            <person name="Li M."/>
        </authorList>
    </citation>
    <scope>NUCLEOTIDE SEQUENCE [LARGE SCALE GENOMIC DNA]</scope>
    <source>
        <strain evidence="7">HyVt-219</strain>
    </source>
</reference>
<dbReference type="InterPro" id="IPR001204">
    <property type="entry name" value="Phos_transporter"/>
</dbReference>
<feature type="transmembrane region" description="Helical" evidence="6">
    <location>
        <begin position="136"/>
        <end position="162"/>
    </location>
</feature>
<dbReference type="PANTHER" id="PTHR11101:SF80">
    <property type="entry name" value="PHOSPHATE TRANSPORTER"/>
    <property type="match status" value="1"/>
</dbReference>
<name>A0A7V0N017_UNCAE</name>
<sequence>MSFALVGLVVAVVLIYAFINGFHDGGNVLATMISSQAISIHHAFFIGAISEFIGAFFFGGAIAKTISTGIVNPYLISIWAVITGLLGAIVWNLITWWWGFPSSSSHALIGGLLGASAIDSFLIKGQIWQVIYWHNLIWIFIVLFTSPFIGLSLGFIFTRLMFFIGRGLSPRVNETFKRLQVLSSIFIGISHGSNDAPKAMGIILISLMILGIYHQKSFYVPFWVVLVCALSFSFGVFKASRRLIKTLGIDLYKIRPVHGFISQTGSALIVGLSSLTGFPVSTTQIVNSSVMGVGAGNRVKAIRWGVVRSIFITWLVTIPG</sequence>
<evidence type="ECO:0000256" key="3">
    <source>
        <dbReference type="ARBA" id="ARBA00022692"/>
    </source>
</evidence>
<organism evidence="7">
    <name type="scientific">Aerophobetes bacterium</name>
    <dbReference type="NCBI Taxonomy" id="2030807"/>
    <lineage>
        <taxon>Bacteria</taxon>
        <taxon>Candidatus Aerophobota</taxon>
    </lineage>
</organism>
<feature type="transmembrane region" description="Helical" evidence="6">
    <location>
        <begin position="74"/>
        <end position="98"/>
    </location>
</feature>
<feature type="transmembrane region" description="Helical" evidence="6">
    <location>
        <begin position="41"/>
        <end position="62"/>
    </location>
</feature>
<feature type="non-terminal residue" evidence="7">
    <location>
        <position position="320"/>
    </location>
</feature>
<protein>
    <submittedName>
        <fullName evidence="7">Inorganic phosphate transporter</fullName>
    </submittedName>
</protein>
<dbReference type="GO" id="GO:0035435">
    <property type="term" value="P:phosphate ion transmembrane transport"/>
    <property type="evidence" value="ECO:0007669"/>
    <property type="project" value="TreeGrafter"/>
</dbReference>
<comment type="caution">
    <text evidence="7">The sequence shown here is derived from an EMBL/GenBank/DDBJ whole genome shotgun (WGS) entry which is preliminary data.</text>
</comment>
<gene>
    <name evidence="7" type="ORF">ENG47_00735</name>
</gene>
<dbReference type="PANTHER" id="PTHR11101">
    <property type="entry name" value="PHOSPHATE TRANSPORTER"/>
    <property type="match status" value="1"/>
</dbReference>
<evidence type="ECO:0000313" key="7">
    <source>
        <dbReference type="EMBL" id="HDN84266.1"/>
    </source>
</evidence>
<keyword evidence="4 6" id="KW-1133">Transmembrane helix</keyword>
<keyword evidence="5 6" id="KW-0472">Membrane</keyword>
<evidence type="ECO:0000256" key="6">
    <source>
        <dbReference type="SAM" id="Phobius"/>
    </source>
</evidence>